<dbReference type="Proteomes" id="UP000821866">
    <property type="component" value="Chromosome 11"/>
</dbReference>
<comment type="caution">
    <text evidence="2">The sequence shown here is derived from an EMBL/GenBank/DDBJ whole genome shotgun (WGS) entry which is preliminary data.</text>
</comment>
<feature type="compositionally biased region" description="Low complexity" evidence="1">
    <location>
        <begin position="182"/>
        <end position="191"/>
    </location>
</feature>
<evidence type="ECO:0000313" key="2">
    <source>
        <dbReference type="EMBL" id="KAH8034806.1"/>
    </source>
</evidence>
<evidence type="ECO:0000313" key="3">
    <source>
        <dbReference type="Proteomes" id="UP000821866"/>
    </source>
</evidence>
<protein>
    <submittedName>
        <fullName evidence="2">Uncharacterized protein</fullName>
    </submittedName>
</protein>
<sequence length="235" mass="25486">MASVLLMSVRTGVLSVPDPTSPEIGAVKNATRRCHLSRPLLLRMVKPAGRREDVSADENWFPGRHRSPRSPQPPCPAPAPWRGSSGASTAMHNYGRISSQEVYSKAAFAHPTQTKTVVASTQTRSPGMFIVGRPHQTRISGGTKEPVQQRTYAHEHAFGSATAGSRAPYIAVMDVQSPEIPPSISSSTGIASRKRGNPSSESEDTELYSASNYESLEDGFKPVLYRAKRRLMNAS</sequence>
<proteinExistence type="predicted"/>
<name>A0A9J6EKE5_RHIMP</name>
<gene>
    <name evidence="2" type="ORF">HPB51_002975</name>
</gene>
<dbReference type="AlphaFoldDB" id="A0A9J6EKE5"/>
<evidence type="ECO:0000256" key="1">
    <source>
        <dbReference type="SAM" id="MobiDB-lite"/>
    </source>
</evidence>
<feature type="region of interest" description="Disordered" evidence="1">
    <location>
        <begin position="51"/>
        <end position="91"/>
    </location>
</feature>
<accession>A0A9J6EKE5</accession>
<organism evidence="2 3">
    <name type="scientific">Rhipicephalus microplus</name>
    <name type="common">Cattle tick</name>
    <name type="synonym">Boophilus microplus</name>
    <dbReference type="NCBI Taxonomy" id="6941"/>
    <lineage>
        <taxon>Eukaryota</taxon>
        <taxon>Metazoa</taxon>
        <taxon>Ecdysozoa</taxon>
        <taxon>Arthropoda</taxon>
        <taxon>Chelicerata</taxon>
        <taxon>Arachnida</taxon>
        <taxon>Acari</taxon>
        <taxon>Parasitiformes</taxon>
        <taxon>Ixodida</taxon>
        <taxon>Ixodoidea</taxon>
        <taxon>Ixodidae</taxon>
        <taxon>Rhipicephalinae</taxon>
        <taxon>Rhipicephalus</taxon>
        <taxon>Boophilus</taxon>
    </lineage>
</organism>
<keyword evidence="3" id="KW-1185">Reference proteome</keyword>
<feature type="region of interest" description="Disordered" evidence="1">
    <location>
        <begin position="178"/>
        <end position="212"/>
    </location>
</feature>
<dbReference type="EMBL" id="JABSTU010000003">
    <property type="protein sequence ID" value="KAH8034806.1"/>
    <property type="molecule type" value="Genomic_DNA"/>
</dbReference>
<feature type="compositionally biased region" description="Pro residues" evidence="1">
    <location>
        <begin position="70"/>
        <end position="79"/>
    </location>
</feature>
<reference evidence="2" key="2">
    <citation type="submission" date="2021-09" db="EMBL/GenBank/DDBJ databases">
        <authorList>
            <person name="Jia N."/>
            <person name="Wang J."/>
            <person name="Shi W."/>
            <person name="Du L."/>
            <person name="Sun Y."/>
            <person name="Zhan W."/>
            <person name="Jiang J."/>
            <person name="Wang Q."/>
            <person name="Zhang B."/>
            <person name="Ji P."/>
            <person name="Sakyi L.B."/>
            <person name="Cui X."/>
            <person name="Yuan T."/>
            <person name="Jiang B."/>
            <person name="Yang W."/>
            <person name="Lam T.T.-Y."/>
            <person name="Chang Q."/>
            <person name="Ding S."/>
            <person name="Wang X."/>
            <person name="Zhu J."/>
            <person name="Ruan X."/>
            <person name="Zhao L."/>
            <person name="Wei J."/>
            <person name="Que T."/>
            <person name="Du C."/>
            <person name="Cheng J."/>
            <person name="Dai P."/>
            <person name="Han X."/>
            <person name="Huang E."/>
            <person name="Gao Y."/>
            <person name="Liu J."/>
            <person name="Shao H."/>
            <person name="Ye R."/>
            <person name="Li L."/>
            <person name="Wei W."/>
            <person name="Wang X."/>
            <person name="Wang C."/>
            <person name="Huo Q."/>
            <person name="Li W."/>
            <person name="Guo W."/>
            <person name="Chen H."/>
            <person name="Chen S."/>
            <person name="Zhou L."/>
            <person name="Zhou L."/>
            <person name="Ni X."/>
            <person name="Tian J."/>
            <person name="Zhou Y."/>
            <person name="Sheng Y."/>
            <person name="Liu T."/>
            <person name="Pan Y."/>
            <person name="Xia L."/>
            <person name="Li J."/>
            <person name="Zhao F."/>
            <person name="Cao W."/>
        </authorList>
    </citation>
    <scope>NUCLEOTIDE SEQUENCE</scope>
    <source>
        <strain evidence="2">Rmic-2018</strain>
        <tissue evidence="2">Larvae</tissue>
    </source>
</reference>
<reference evidence="2" key="1">
    <citation type="journal article" date="2020" name="Cell">
        <title>Large-Scale Comparative Analyses of Tick Genomes Elucidate Their Genetic Diversity and Vector Capacities.</title>
        <authorList>
            <consortium name="Tick Genome and Microbiome Consortium (TIGMIC)"/>
            <person name="Jia N."/>
            <person name="Wang J."/>
            <person name="Shi W."/>
            <person name="Du L."/>
            <person name="Sun Y."/>
            <person name="Zhan W."/>
            <person name="Jiang J.F."/>
            <person name="Wang Q."/>
            <person name="Zhang B."/>
            <person name="Ji P."/>
            <person name="Bell-Sakyi L."/>
            <person name="Cui X.M."/>
            <person name="Yuan T.T."/>
            <person name="Jiang B.G."/>
            <person name="Yang W.F."/>
            <person name="Lam T.T."/>
            <person name="Chang Q.C."/>
            <person name="Ding S.J."/>
            <person name="Wang X.J."/>
            <person name="Zhu J.G."/>
            <person name="Ruan X.D."/>
            <person name="Zhao L."/>
            <person name="Wei J.T."/>
            <person name="Ye R.Z."/>
            <person name="Que T.C."/>
            <person name="Du C.H."/>
            <person name="Zhou Y.H."/>
            <person name="Cheng J.X."/>
            <person name="Dai P.F."/>
            <person name="Guo W.B."/>
            <person name="Han X.H."/>
            <person name="Huang E.J."/>
            <person name="Li L.F."/>
            <person name="Wei W."/>
            <person name="Gao Y.C."/>
            <person name="Liu J.Z."/>
            <person name="Shao H.Z."/>
            <person name="Wang X."/>
            <person name="Wang C.C."/>
            <person name="Yang T.C."/>
            <person name="Huo Q.B."/>
            <person name="Li W."/>
            <person name="Chen H.Y."/>
            <person name="Chen S.E."/>
            <person name="Zhou L.G."/>
            <person name="Ni X.B."/>
            <person name="Tian J.H."/>
            <person name="Sheng Y."/>
            <person name="Liu T."/>
            <person name="Pan Y.S."/>
            <person name="Xia L.Y."/>
            <person name="Li J."/>
            <person name="Zhao F."/>
            <person name="Cao W.C."/>
        </authorList>
    </citation>
    <scope>NUCLEOTIDE SEQUENCE</scope>
    <source>
        <strain evidence="2">Rmic-2018</strain>
    </source>
</reference>